<feature type="transmembrane region" description="Helical" evidence="1">
    <location>
        <begin position="30"/>
        <end position="59"/>
    </location>
</feature>
<gene>
    <name evidence="2" type="ORF">PYW07_012084</name>
</gene>
<comment type="caution">
    <text evidence="2">The sequence shown here is derived from an EMBL/GenBank/DDBJ whole genome shotgun (WGS) entry which is preliminary data.</text>
</comment>
<keyword evidence="1" id="KW-0472">Membrane</keyword>
<feature type="transmembrane region" description="Helical" evidence="1">
    <location>
        <begin position="105"/>
        <end position="128"/>
    </location>
</feature>
<name>A0AAD7YKZ9_MYTSE</name>
<keyword evidence="1" id="KW-1133">Transmembrane helix</keyword>
<sequence length="195" mass="22005">MHSPKLDQLSTLNCEMKPNKEAKVHNIIRIALLLWAFPRLAVSLLWTGTVTLATIGHIVSPHVQAPPSRAFFGAFAILVQLVELAMLSTFIVAGFKKSVKFYLIYYRYCILTLVTYTISVTICLSLEYDVGHYFGDLYISYCYFSAAGVKGNEYDLLFIASIIDFGFEILLIFLIKKLIDYYGKSVNNYTPSEAV</sequence>
<evidence type="ECO:0000313" key="2">
    <source>
        <dbReference type="EMBL" id="KAJ8720041.1"/>
    </source>
</evidence>
<evidence type="ECO:0000313" key="3">
    <source>
        <dbReference type="Proteomes" id="UP001231518"/>
    </source>
</evidence>
<accession>A0AAD7YKZ9</accession>
<keyword evidence="3" id="KW-1185">Reference proteome</keyword>
<evidence type="ECO:0000256" key="1">
    <source>
        <dbReference type="SAM" id="Phobius"/>
    </source>
</evidence>
<dbReference type="AlphaFoldDB" id="A0AAD7YKZ9"/>
<organism evidence="2 3">
    <name type="scientific">Mythimna separata</name>
    <name type="common">Oriental armyworm</name>
    <name type="synonym">Pseudaletia separata</name>
    <dbReference type="NCBI Taxonomy" id="271217"/>
    <lineage>
        <taxon>Eukaryota</taxon>
        <taxon>Metazoa</taxon>
        <taxon>Ecdysozoa</taxon>
        <taxon>Arthropoda</taxon>
        <taxon>Hexapoda</taxon>
        <taxon>Insecta</taxon>
        <taxon>Pterygota</taxon>
        <taxon>Neoptera</taxon>
        <taxon>Endopterygota</taxon>
        <taxon>Lepidoptera</taxon>
        <taxon>Glossata</taxon>
        <taxon>Ditrysia</taxon>
        <taxon>Noctuoidea</taxon>
        <taxon>Noctuidae</taxon>
        <taxon>Noctuinae</taxon>
        <taxon>Hadenini</taxon>
        <taxon>Mythimna</taxon>
    </lineage>
</organism>
<dbReference type="EMBL" id="JARGEI010000014">
    <property type="protein sequence ID" value="KAJ8720041.1"/>
    <property type="molecule type" value="Genomic_DNA"/>
</dbReference>
<protein>
    <submittedName>
        <fullName evidence="2">Uncharacterized protein</fullName>
    </submittedName>
</protein>
<keyword evidence="1" id="KW-0812">Transmembrane</keyword>
<dbReference type="Proteomes" id="UP001231518">
    <property type="component" value="Chromosome 3"/>
</dbReference>
<reference evidence="2" key="1">
    <citation type="submission" date="2023-03" db="EMBL/GenBank/DDBJ databases">
        <title>Chromosome-level genomes of two armyworms, Mythimna separata and Mythimna loreyi, provide insights into the biosynthesis and reception of sex pheromones.</title>
        <authorList>
            <person name="Zhao H."/>
        </authorList>
    </citation>
    <scope>NUCLEOTIDE SEQUENCE</scope>
    <source>
        <strain evidence="2">BeijingLab</strain>
        <tissue evidence="2">Pupa</tissue>
    </source>
</reference>
<proteinExistence type="predicted"/>
<feature type="transmembrane region" description="Helical" evidence="1">
    <location>
        <begin position="71"/>
        <end position="93"/>
    </location>
</feature>
<feature type="transmembrane region" description="Helical" evidence="1">
    <location>
        <begin position="156"/>
        <end position="175"/>
    </location>
</feature>